<dbReference type="Proteomes" id="UP001634394">
    <property type="component" value="Unassembled WGS sequence"/>
</dbReference>
<reference evidence="1 2" key="1">
    <citation type="submission" date="2024-11" db="EMBL/GenBank/DDBJ databases">
        <title>Chromosome-level genome assembly of the freshwater bivalve Anodonta woodiana.</title>
        <authorList>
            <person name="Chen X."/>
        </authorList>
    </citation>
    <scope>NUCLEOTIDE SEQUENCE [LARGE SCALE GENOMIC DNA]</scope>
    <source>
        <strain evidence="1">MN2024</strain>
        <tissue evidence="1">Gills</tissue>
    </source>
</reference>
<gene>
    <name evidence="1" type="ORF">ACJMK2_035203</name>
</gene>
<name>A0ABD3WU66_SINWO</name>
<dbReference type="PANTHER" id="PTHR46830:SF1">
    <property type="entry name" value="ALPHA-1,4-N-ACETYLGLUCOSAMINYLTRANSFERASE"/>
    <property type="match status" value="1"/>
</dbReference>
<comment type="caution">
    <text evidence="1">The sequence shown here is derived from an EMBL/GenBank/DDBJ whole genome shotgun (WGS) entry which is preliminary data.</text>
</comment>
<dbReference type="EMBL" id="JBJQND010000005">
    <property type="protein sequence ID" value="KAL3877504.1"/>
    <property type="molecule type" value="Genomic_DNA"/>
</dbReference>
<evidence type="ECO:0000313" key="2">
    <source>
        <dbReference type="Proteomes" id="UP001634394"/>
    </source>
</evidence>
<proteinExistence type="predicted"/>
<accession>A0ABD3WU66</accession>
<dbReference type="Gene3D" id="3.90.550.20">
    <property type="match status" value="1"/>
</dbReference>
<protein>
    <submittedName>
        <fullName evidence="1">Uncharacterized protein</fullName>
    </submittedName>
</protein>
<dbReference type="AlphaFoldDB" id="A0ABD3WU66"/>
<evidence type="ECO:0000313" key="1">
    <source>
        <dbReference type="EMBL" id="KAL3877504.1"/>
    </source>
</evidence>
<keyword evidence="2" id="KW-1185">Reference proteome</keyword>
<organism evidence="1 2">
    <name type="scientific">Sinanodonta woodiana</name>
    <name type="common">Chinese pond mussel</name>
    <name type="synonym">Anodonta woodiana</name>
    <dbReference type="NCBI Taxonomy" id="1069815"/>
    <lineage>
        <taxon>Eukaryota</taxon>
        <taxon>Metazoa</taxon>
        <taxon>Spiralia</taxon>
        <taxon>Lophotrochozoa</taxon>
        <taxon>Mollusca</taxon>
        <taxon>Bivalvia</taxon>
        <taxon>Autobranchia</taxon>
        <taxon>Heteroconchia</taxon>
        <taxon>Palaeoheterodonta</taxon>
        <taxon>Unionida</taxon>
        <taxon>Unionoidea</taxon>
        <taxon>Unionidae</taxon>
        <taxon>Unioninae</taxon>
        <taxon>Sinanodonta</taxon>
    </lineage>
</organism>
<dbReference type="PANTHER" id="PTHR46830">
    <property type="entry name" value="TRANSFERASE, PUTATIVE-RELATED"/>
    <property type="match status" value="1"/>
</dbReference>
<dbReference type="SUPFAM" id="SSF53448">
    <property type="entry name" value="Nucleotide-diphospho-sugar transferases"/>
    <property type="match status" value="1"/>
</dbReference>
<dbReference type="InterPro" id="IPR029044">
    <property type="entry name" value="Nucleotide-diphossugar_trans"/>
</dbReference>
<sequence>MDSPILLRSGTEHVYNLELINKPALEKLRSLKIPNIVHVVFCEKKFKFKHYVSLFSVWKVLRPFRIIMHIQGSMISDRHGYSIWFKRANDLIPNIEPICHNDTGPEETSCIRLGTGSLFLYGGILATLETVFLVPILEHSYEENINVGYTDSAPSKVSFIAAPSGSNILKKLQQPNFQTKKLDLSNLYQCDTIDKNFSVKTLTPVCLHLSFELSPKDIFNLDNEFGSIIRNLVYGTKELLRPKKLKNNLIPKIVHYVWLGGNEITFPMYLSFLSTVKIIMPHRIYIHCDIQPRGIFWDKIMSVNGVVFVEYGPIHFVFGKRITSIQDEINVVRTDILYRYGGIYINWNAYWLKPIDNLLTSGYEFIVAFYHLDRDPFPDSINLGIILATPGASFLKHLEQTYRYYRGVGVYKLYEEVPELVQIEPRLQVCNLITIECLPYEIRSQTTCPVLNNEIWCKLIFN</sequence>